<evidence type="ECO:0000313" key="4">
    <source>
        <dbReference type="Proteomes" id="UP000095713"/>
    </source>
</evidence>
<evidence type="ECO:0000256" key="1">
    <source>
        <dbReference type="ARBA" id="ARBA00022729"/>
    </source>
</evidence>
<dbReference type="OrthoDB" id="6376028at2"/>
<dbReference type="InterPro" id="IPR012334">
    <property type="entry name" value="Pectin_lyas_fold"/>
</dbReference>
<protein>
    <recommendedName>
        <fullName evidence="5">Secretion system C-terminal sorting domain-containing protein</fullName>
    </recommendedName>
</protein>
<dbReference type="AlphaFoldDB" id="A0A1E5T891"/>
<organism evidence="3 4">
    <name type="scientific">Flavivirga aquatica</name>
    <dbReference type="NCBI Taxonomy" id="1849968"/>
    <lineage>
        <taxon>Bacteria</taxon>
        <taxon>Pseudomonadati</taxon>
        <taxon>Bacteroidota</taxon>
        <taxon>Flavobacteriia</taxon>
        <taxon>Flavobacteriales</taxon>
        <taxon>Flavobacteriaceae</taxon>
        <taxon>Flavivirga</taxon>
    </lineage>
</organism>
<dbReference type="STRING" id="1849968.A8C32_17490"/>
<dbReference type="InterPro" id="IPR026444">
    <property type="entry name" value="Secre_tail"/>
</dbReference>
<comment type="caution">
    <text evidence="3">The sequence shown here is derived from an EMBL/GenBank/DDBJ whole genome shotgun (WGS) entry which is preliminary data.</text>
</comment>
<evidence type="ECO:0000313" key="3">
    <source>
        <dbReference type="EMBL" id="OEK07591.1"/>
    </source>
</evidence>
<evidence type="ECO:0000256" key="2">
    <source>
        <dbReference type="SAM" id="SignalP"/>
    </source>
</evidence>
<dbReference type="Gene3D" id="2.160.20.10">
    <property type="entry name" value="Single-stranded right-handed beta-helix, Pectin lyase-like"/>
    <property type="match status" value="1"/>
</dbReference>
<evidence type="ECO:0008006" key="5">
    <source>
        <dbReference type="Google" id="ProtNLM"/>
    </source>
</evidence>
<dbReference type="RefSeq" id="WP_069830719.1">
    <property type="nucleotide sequence ID" value="NZ_MDJD01000047.1"/>
</dbReference>
<sequence>MKRTKIKFAIAFLMATSTSSIFAQRLDLNERRFFTDNIPNDSISVKSLTGGKNTRDSNILNELIDKTSKKGGGTIYLLPHNGKSVFYLNQVHLKSNIHLKIDPRVTIENLIVSSNTTVFNVGDTGLVENVAITSTKENSRKKIDAFKARLEGDVDRGVSLIALRYVKNFKISGIDIIDDYTKFNNIVMNLPKSRNKRHIATGGIVQNIYTINNHVGYGAVQTQSAKTVLFKNINCTGGITLRIETGSGQISVNNIETVDDIVAKGITSTNGLSAVDLSPHRVNQGQVDISGITSIGSTYAVIISGGFKDRKEKGSIDNLGTFSDKSYIQISKVVGGNLAQVKGKDFQFYNCNTSAELKKRAKSNEDEESTHGTSIAVVRDSADPDNSCTSVGSKARGCYKPTVVLPELSNITGTFERSGRSKKVVYDGDKVRGCNRTSLAISRKSEVSSNTEESVSSFSISQNRTLGVVNVKGAKSKIIVYGIAGQVIMELKPTKNNNVIQLDVSKLDKGVYLISDGTQTKKFIHF</sequence>
<keyword evidence="1 2" id="KW-0732">Signal</keyword>
<accession>A0A1E5T891</accession>
<name>A0A1E5T891_9FLAO</name>
<dbReference type="EMBL" id="MDJD01000047">
    <property type="protein sequence ID" value="OEK07591.1"/>
    <property type="molecule type" value="Genomic_DNA"/>
</dbReference>
<feature type="signal peptide" evidence="2">
    <location>
        <begin position="1"/>
        <end position="23"/>
    </location>
</feature>
<dbReference type="InterPro" id="IPR011050">
    <property type="entry name" value="Pectin_lyase_fold/virulence"/>
</dbReference>
<reference evidence="3 4" key="1">
    <citation type="submission" date="2016-05" db="EMBL/GenBank/DDBJ databases">
        <title>Draft Genome Sequence of Algibacter sp. Strain SK-16 Isolated from the Surface Water of Aburatsubo Inlet.</title>
        <authorList>
            <person name="Wong S.-K."/>
            <person name="Yoshizawa S."/>
            <person name="Nakajima Y."/>
            <person name="Ogura Y."/>
            <person name="Tetsuya H."/>
            <person name="Hamasaki K."/>
        </authorList>
    </citation>
    <scope>NUCLEOTIDE SEQUENCE [LARGE SCALE GENOMIC DNA]</scope>
    <source>
        <strain evidence="3 4">SK-16</strain>
    </source>
</reference>
<keyword evidence="4" id="KW-1185">Reference proteome</keyword>
<dbReference type="Proteomes" id="UP000095713">
    <property type="component" value="Unassembled WGS sequence"/>
</dbReference>
<proteinExistence type="predicted"/>
<dbReference type="NCBIfam" id="TIGR04183">
    <property type="entry name" value="Por_Secre_tail"/>
    <property type="match status" value="1"/>
</dbReference>
<dbReference type="SUPFAM" id="SSF51126">
    <property type="entry name" value="Pectin lyase-like"/>
    <property type="match status" value="1"/>
</dbReference>
<feature type="chain" id="PRO_5009186118" description="Secretion system C-terminal sorting domain-containing protein" evidence="2">
    <location>
        <begin position="24"/>
        <end position="526"/>
    </location>
</feature>
<gene>
    <name evidence="3" type="ORF">A8C32_17490</name>
</gene>